<dbReference type="Proteomes" id="UP001218071">
    <property type="component" value="Chromosome"/>
</dbReference>
<keyword evidence="3" id="KW-0732">Signal</keyword>
<protein>
    <submittedName>
        <fullName evidence="5">Htaa</fullName>
    </submittedName>
</protein>
<reference evidence="5 6" key="1">
    <citation type="submission" date="2020-10" db="EMBL/GenBank/DDBJ databases">
        <title>Complete genome sequence of Corynebacterium jeddahense DSM 45997, type strain of Corynebacterium jeddahense.</title>
        <authorList>
            <person name="Busche T."/>
            <person name="Kalinowski J."/>
            <person name="Ruckert C."/>
        </authorList>
    </citation>
    <scope>NUCLEOTIDE SEQUENCE [LARGE SCALE GENOMIC DNA]</scope>
    <source>
        <strain evidence="5 6">DSM 45997</strain>
    </source>
</reference>
<gene>
    <name evidence="5" type="ORF">CJEDD_03845</name>
</gene>
<evidence type="ECO:0000259" key="4">
    <source>
        <dbReference type="Pfam" id="PF04213"/>
    </source>
</evidence>
<keyword evidence="2" id="KW-1133">Transmembrane helix</keyword>
<dbReference type="InterPro" id="IPR007331">
    <property type="entry name" value="Htaa"/>
</dbReference>
<feature type="chain" id="PRO_5046289987" evidence="3">
    <location>
        <begin position="28"/>
        <end position="280"/>
    </location>
</feature>
<dbReference type="RefSeq" id="WP_042405378.1">
    <property type="nucleotide sequence ID" value="NZ_CBYN010000012.1"/>
</dbReference>
<evidence type="ECO:0000256" key="1">
    <source>
        <dbReference type="SAM" id="MobiDB-lite"/>
    </source>
</evidence>
<feature type="region of interest" description="Disordered" evidence="1">
    <location>
        <begin position="211"/>
        <end position="240"/>
    </location>
</feature>
<feature type="signal peptide" evidence="3">
    <location>
        <begin position="1"/>
        <end position="27"/>
    </location>
</feature>
<organism evidence="5 6">
    <name type="scientific">Corynebacterium jeddahense</name>
    <dbReference type="NCBI Taxonomy" id="1414719"/>
    <lineage>
        <taxon>Bacteria</taxon>
        <taxon>Bacillati</taxon>
        <taxon>Actinomycetota</taxon>
        <taxon>Actinomycetes</taxon>
        <taxon>Mycobacteriales</taxon>
        <taxon>Corynebacteriaceae</taxon>
        <taxon>Corynebacterium</taxon>
    </lineage>
</organism>
<accession>A0ABY7UL27</accession>
<dbReference type="EMBL" id="CP063194">
    <property type="protein sequence ID" value="WCZ38384.1"/>
    <property type="molecule type" value="Genomic_DNA"/>
</dbReference>
<keyword evidence="6" id="KW-1185">Reference proteome</keyword>
<sequence>MSRTSTLALFTAAAVASTSLFAPTAFAATPEIQSGSATWNIKESFLRYVQAPFVASTITVSEGAEKVEKDGKLVDFKFPVNAADSALNEKGEGTINLDGAFRIEGHHGAMDIQMSDFKIVINGEKGHLQADYVRKGGMPGSEPTTSTGDDKPIVEFEVKEAPKPVAGEKKELTFTPTKMTEFGVDIFGTSYEVGKPIEDSKVGATVEFKAAPKPANTKPAHPKPADPKPADQDGSAKQDGALSPGAIAGIVIGILAVVGGLAYASTLPQVKAIIAQFMPS</sequence>
<evidence type="ECO:0000313" key="6">
    <source>
        <dbReference type="Proteomes" id="UP001218071"/>
    </source>
</evidence>
<feature type="domain" description="Htaa" evidence="4">
    <location>
        <begin position="35"/>
        <end position="198"/>
    </location>
</feature>
<name>A0ABY7UL27_9CORY</name>
<keyword evidence="2" id="KW-0472">Membrane</keyword>
<feature type="transmembrane region" description="Helical" evidence="2">
    <location>
        <begin position="245"/>
        <end position="264"/>
    </location>
</feature>
<proteinExistence type="predicted"/>
<evidence type="ECO:0000313" key="5">
    <source>
        <dbReference type="EMBL" id="WCZ38384.1"/>
    </source>
</evidence>
<keyword evidence="2" id="KW-0812">Transmembrane</keyword>
<evidence type="ECO:0000256" key="3">
    <source>
        <dbReference type="SAM" id="SignalP"/>
    </source>
</evidence>
<dbReference type="Pfam" id="PF04213">
    <property type="entry name" value="HtaA"/>
    <property type="match status" value="1"/>
</dbReference>
<evidence type="ECO:0000256" key="2">
    <source>
        <dbReference type="SAM" id="Phobius"/>
    </source>
</evidence>
<feature type="compositionally biased region" description="Basic and acidic residues" evidence="1">
    <location>
        <begin position="223"/>
        <end position="236"/>
    </location>
</feature>